<name>A0A0J1B6Q5_RHOIS</name>
<comment type="caution">
    <text evidence="1">The sequence shown here is derived from an EMBL/GenBank/DDBJ whole genome shotgun (WGS) entry which is preliminary data.</text>
</comment>
<organism evidence="1 2">
    <name type="scientific">Rhodopirellula islandica</name>
    <dbReference type="NCBI Taxonomy" id="595434"/>
    <lineage>
        <taxon>Bacteria</taxon>
        <taxon>Pseudomonadati</taxon>
        <taxon>Planctomycetota</taxon>
        <taxon>Planctomycetia</taxon>
        <taxon>Pirellulales</taxon>
        <taxon>Pirellulaceae</taxon>
        <taxon>Rhodopirellula</taxon>
    </lineage>
</organism>
<dbReference type="AlphaFoldDB" id="A0A0J1B6Q5"/>
<evidence type="ECO:0000313" key="1">
    <source>
        <dbReference type="EMBL" id="KLU02397.1"/>
    </source>
</evidence>
<sequence>MDHRARSNQRWPTSSTWMAGRFVEETKANRKILKRAA</sequence>
<gene>
    <name evidence="1" type="ORF">RISK_005463</name>
</gene>
<dbReference type="EMBL" id="LECT01000044">
    <property type="protein sequence ID" value="KLU02397.1"/>
    <property type="molecule type" value="Genomic_DNA"/>
</dbReference>
<evidence type="ECO:0000313" key="2">
    <source>
        <dbReference type="Proteomes" id="UP000036367"/>
    </source>
</evidence>
<dbReference type="STRING" id="595434.RISK_005463"/>
<reference evidence="1" key="1">
    <citation type="submission" date="2015-05" db="EMBL/GenBank/DDBJ databases">
        <title>Permanent draft genome of Rhodopirellula islandicus K833.</title>
        <authorList>
            <person name="Kizina J."/>
            <person name="Richter M."/>
            <person name="Glockner F.O."/>
            <person name="Harder J."/>
        </authorList>
    </citation>
    <scope>NUCLEOTIDE SEQUENCE [LARGE SCALE GENOMIC DNA]</scope>
    <source>
        <strain evidence="1">K833</strain>
    </source>
</reference>
<keyword evidence="2" id="KW-1185">Reference proteome</keyword>
<accession>A0A0J1B6Q5</accession>
<protein>
    <submittedName>
        <fullName evidence="1">Uncharacterized protein</fullName>
    </submittedName>
</protein>
<proteinExistence type="predicted"/>
<dbReference type="Proteomes" id="UP000036367">
    <property type="component" value="Unassembled WGS sequence"/>
</dbReference>